<proteinExistence type="predicted"/>
<evidence type="ECO:0000313" key="1">
    <source>
        <dbReference type="EMBL" id="QDY77490.1"/>
    </source>
</evidence>
<reference evidence="1 2" key="1">
    <citation type="submission" date="2019-07" db="EMBL/GenBank/DDBJ databases">
        <authorList>
            <person name="Zhu P."/>
        </authorList>
    </citation>
    <scope>NUCLEOTIDE SEQUENCE [LARGE SCALE GENOMIC DNA]</scope>
    <source>
        <strain evidence="1 2">SSL-25</strain>
    </source>
</reference>
<dbReference type="EMBL" id="CP042266">
    <property type="protein sequence ID" value="QDY77490.1"/>
    <property type="molecule type" value="Genomic_DNA"/>
</dbReference>
<dbReference type="Gene3D" id="1.25.40.10">
    <property type="entry name" value="Tetratricopeptide repeat domain"/>
    <property type="match status" value="1"/>
</dbReference>
<evidence type="ECO:0000313" key="2">
    <source>
        <dbReference type="Proteomes" id="UP000320580"/>
    </source>
</evidence>
<gene>
    <name evidence="1" type="ORF">FQU76_14220</name>
</gene>
<accession>A0A5B8JI73</accession>
<sequence>MQHSGSGVFADLRTAAGYTQAGLVKALHTEAARLGIKATVNVRQVRRWERDSPPPLPHPSQQRVLEVLFGRPLAEMGFAVPPHRTTIHNVIGDDGEVKRRTFVSRTGAVAAATILPEQRGSRIGADAVAVLRRRLTSLYTVDHSAGGIPAQARAGRLEQHITEILNEGVYTTGIGRDLQTLRCEVTCHRAWFGYDGGPSQAAPARAACLEAIAAAQLVDNPLLQVRALNTMALLAADTGRAWEAVSAVENAYALARHSGAGATVHLVISLREANAATTSGDLTGARRALHRGVSFLSRAAADDDVPHWARFAGPVEVDYATASYYTAEGNPQRAIPFLKAAVSGLGGGYLRNTAWYRARLARTLLDAGEVDEACHEMSGVLNNCGTIASDRLSERLRAFGTATHKYDHPSAREVADRIKEATAA</sequence>
<keyword evidence="2" id="KW-1185">Reference proteome</keyword>
<dbReference type="AlphaFoldDB" id="A0A5B8JI73"/>
<dbReference type="Proteomes" id="UP000320580">
    <property type="component" value="Chromosome"/>
</dbReference>
<organism evidence="1 2">
    <name type="scientific">Streptomyces qinzhouensis</name>
    <dbReference type="NCBI Taxonomy" id="2599401"/>
    <lineage>
        <taxon>Bacteria</taxon>
        <taxon>Bacillati</taxon>
        <taxon>Actinomycetota</taxon>
        <taxon>Actinomycetes</taxon>
        <taxon>Kitasatosporales</taxon>
        <taxon>Streptomycetaceae</taxon>
        <taxon>Streptomyces</taxon>
    </lineage>
</organism>
<protein>
    <recommendedName>
        <fullName evidence="3">Transcriptional regulator</fullName>
    </recommendedName>
</protein>
<dbReference type="InterPro" id="IPR011990">
    <property type="entry name" value="TPR-like_helical_dom_sf"/>
</dbReference>
<dbReference type="OrthoDB" id="4506662at2"/>
<name>A0A5B8JI73_9ACTN</name>
<dbReference type="KEGG" id="sqz:FQU76_14220"/>
<evidence type="ECO:0008006" key="3">
    <source>
        <dbReference type="Google" id="ProtNLM"/>
    </source>
</evidence>
<dbReference type="RefSeq" id="WP_146480827.1">
    <property type="nucleotide sequence ID" value="NZ_CP042266.1"/>
</dbReference>